<gene>
    <name evidence="1" type="ORF">LOT_1599</name>
</gene>
<dbReference type="AlphaFoldDB" id="S4NMF0"/>
<dbReference type="Pfam" id="PF08798">
    <property type="entry name" value="CRISPR_assoc"/>
    <property type="match status" value="1"/>
</dbReference>
<dbReference type="Gene3D" id="3.30.70.1200">
    <property type="entry name" value="Crispr-associated protein, domain 1"/>
    <property type="match status" value="1"/>
</dbReference>
<dbReference type="EMBL" id="BASH01000005">
    <property type="protein sequence ID" value="GAD17061.1"/>
    <property type="molecule type" value="Genomic_DNA"/>
</dbReference>
<dbReference type="Proteomes" id="UP000016361">
    <property type="component" value="Unassembled WGS sequence"/>
</dbReference>
<dbReference type="CDD" id="cd09727">
    <property type="entry name" value="Cas6_I-E"/>
    <property type="match status" value="1"/>
</dbReference>
<dbReference type="SMART" id="SM01101">
    <property type="entry name" value="CRISPR_assoc"/>
    <property type="match status" value="1"/>
</dbReference>
<dbReference type="InterPro" id="IPR010179">
    <property type="entry name" value="CRISPR-assoc_prot_Cse3"/>
</dbReference>
<sequence>MYLSRVEIDINNRQKTKELTHLGAYHNWVEQGFPNEIADHKRLRHLWRIDRLAGKTYLLVLSQEAPNLDQLGAYGVEKTAMTKSYDPFLDQVKEGQIMQFRLTANPTHAISQPGKNQPRIVPHVTVNQQRQWLAERAAKLGFQVVKTATAGLMDSEEIENFDIVSRDWPILKRGHRTIRLSRVTYEGLLRVDDLDTFKQTLMNGIGREKAFGMGLMTVIPRG</sequence>
<keyword evidence="2" id="KW-1185">Reference proteome</keyword>
<reference evidence="2" key="1">
    <citation type="journal article" date="2013" name="Genome Announc.">
        <title>Draft Genome Sequence of D-Branched-Chain Amino Acid Producer Lactobacillus otakiensis JCM 15040T, Isolated from a Traditional Japanese Pickle.</title>
        <authorList>
            <person name="Doi K."/>
            <person name="Mori K."/>
            <person name="Mutaguchi Y."/>
            <person name="Tashiro K."/>
            <person name="Fujino Y."/>
            <person name="Ohmori T."/>
            <person name="Kuhara S."/>
            <person name="Ohshima T."/>
        </authorList>
    </citation>
    <scope>NUCLEOTIDE SEQUENCE [LARGE SCALE GENOMIC DNA]</scope>
    <source>
        <strain evidence="2">JCM 15040</strain>
    </source>
</reference>
<dbReference type="OrthoDB" id="9795689at2"/>
<dbReference type="PATRIC" id="fig|1423780.4.peg.1877"/>
<dbReference type="GeneID" id="301046893"/>
<evidence type="ECO:0000313" key="2">
    <source>
        <dbReference type="Proteomes" id="UP000016361"/>
    </source>
</evidence>
<protein>
    <submittedName>
        <fullName evidence="1">CRISPR system CASCADE complex protein</fullName>
    </submittedName>
</protein>
<dbReference type="NCBIfam" id="TIGR01907">
    <property type="entry name" value="casE_Cse3"/>
    <property type="match status" value="1"/>
</dbReference>
<dbReference type="STRING" id="1423780.FD05_GL001854"/>
<comment type="caution">
    <text evidence="1">The sequence shown here is derived from an EMBL/GenBank/DDBJ whole genome shotgun (WGS) entry which is preliminary data.</text>
</comment>
<dbReference type="SUPFAM" id="SSF117987">
    <property type="entry name" value="CRISPR-associated protein"/>
    <property type="match status" value="2"/>
</dbReference>
<organism evidence="1 2">
    <name type="scientific">Lentilactobacillus otakiensis DSM 19908 = JCM 15040</name>
    <dbReference type="NCBI Taxonomy" id="1423780"/>
    <lineage>
        <taxon>Bacteria</taxon>
        <taxon>Bacillati</taxon>
        <taxon>Bacillota</taxon>
        <taxon>Bacilli</taxon>
        <taxon>Lactobacillales</taxon>
        <taxon>Lactobacillaceae</taxon>
        <taxon>Lentilactobacillus</taxon>
    </lineage>
</organism>
<dbReference type="Gene3D" id="3.30.70.1210">
    <property type="entry name" value="Crispr-associated protein, domain 2"/>
    <property type="match status" value="1"/>
</dbReference>
<name>S4NMF0_9LACO</name>
<dbReference type="eggNOG" id="ENOG5030BEK">
    <property type="taxonomic scope" value="Bacteria"/>
</dbReference>
<proteinExistence type="predicted"/>
<accession>S4NMF0</accession>
<dbReference type="RefSeq" id="WP_020281501.1">
    <property type="nucleotide sequence ID" value="NZ_AZED01000003.1"/>
</dbReference>
<evidence type="ECO:0000313" key="1">
    <source>
        <dbReference type="EMBL" id="GAD17061.1"/>
    </source>
</evidence>